<accession>A0ABM8HVN1</accession>
<keyword evidence="2" id="KW-1185">Reference proteome</keyword>
<reference evidence="1 2" key="2">
    <citation type="journal article" date="2021" name="Int. J. Syst. Evol. Microbiol.">
        <title>Isolation and Polyphasic Characterization of Desulfuromonas versatilis sp. Nov., an Electrogenic Bacteria Capable of Versatile Metabolism Isolated from a Graphene Oxide-Reducing Enrichment Culture.</title>
        <authorList>
            <person name="Xie L."/>
            <person name="Yoshida N."/>
            <person name="Ishii S."/>
            <person name="Meng L."/>
        </authorList>
    </citation>
    <scope>NUCLEOTIDE SEQUENCE [LARGE SCALE GENOMIC DNA]</scope>
    <source>
        <strain evidence="1 2">NIT-T3</strain>
    </source>
</reference>
<gene>
    <name evidence="1" type="ORF">DESUT3_30920</name>
</gene>
<evidence type="ECO:0000313" key="2">
    <source>
        <dbReference type="Proteomes" id="UP001319827"/>
    </source>
</evidence>
<organism evidence="1 2">
    <name type="scientific">Desulfuromonas versatilis</name>
    <dbReference type="NCBI Taxonomy" id="2802975"/>
    <lineage>
        <taxon>Bacteria</taxon>
        <taxon>Pseudomonadati</taxon>
        <taxon>Thermodesulfobacteriota</taxon>
        <taxon>Desulfuromonadia</taxon>
        <taxon>Desulfuromonadales</taxon>
        <taxon>Desulfuromonadaceae</taxon>
        <taxon>Desulfuromonas</taxon>
    </lineage>
</organism>
<evidence type="ECO:0000313" key="1">
    <source>
        <dbReference type="EMBL" id="BCR06023.1"/>
    </source>
</evidence>
<reference evidence="1 2" key="1">
    <citation type="journal article" date="2016" name="C (Basel)">
        <title>Selective Growth of and Electricity Production by Marine Exoelectrogenic Bacteria in Self-Aggregated Hydrogel of Microbially Reduced Graphene Oxide.</title>
        <authorList>
            <person name="Yoshida N."/>
            <person name="Goto Y."/>
            <person name="Miyata Y."/>
        </authorList>
    </citation>
    <scope>NUCLEOTIDE SEQUENCE [LARGE SCALE GENOMIC DNA]</scope>
    <source>
        <strain evidence="1 2">NIT-T3</strain>
    </source>
</reference>
<dbReference type="Proteomes" id="UP001319827">
    <property type="component" value="Chromosome"/>
</dbReference>
<dbReference type="EMBL" id="AP024355">
    <property type="protein sequence ID" value="BCR06023.1"/>
    <property type="molecule type" value="Genomic_DNA"/>
</dbReference>
<proteinExistence type="predicted"/>
<protein>
    <submittedName>
        <fullName evidence="1">Uncharacterized protein</fullName>
    </submittedName>
</protein>
<dbReference type="RefSeq" id="WP_221249406.1">
    <property type="nucleotide sequence ID" value="NZ_AP024355.1"/>
</dbReference>
<sequence length="75" mass="8163">MKKSYKCSHCGVISEDREHLCSPHAMAGKQDYCGQPVEEAGPVCGPMSRSLEYECGTCGRPAENPDMLCTPERIG</sequence>
<name>A0ABM8HVN1_9BACT</name>